<evidence type="ECO:0000256" key="1">
    <source>
        <dbReference type="SAM" id="MobiDB-lite"/>
    </source>
</evidence>
<sequence length="110" mass="12396">MSRLGETAFCGRRRFGEFFSQSTHRLTACRPKGSHRGNALDRKCNGVDQNGGVATASKRQANTSHHRRHKVLVGLDVDRHERRWHDGQEIGANPELGHQADHEGRETEES</sequence>
<evidence type="ECO:0000313" key="2">
    <source>
        <dbReference type="EMBL" id="MQW02686.1"/>
    </source>
</evidence>
<feature type="region of interest" description="Disordered" evidence="1">
    <location>
        <begin position="29"/>
        <end position="110"/>
    </location>
</feature>
<reference evidence="2" key="1">
    <citation type="journal article" date="2013" name="Genome Biol.">
        <title>Comparative genomics of the core and accessory genomes of 48 Sinorhizobium strains comprising five genospecies.</title>
        <authorList>
            <person name="Sugawara M."/>
            <person name="Epstein B."/>
            <person name="Badgley B.D."/>
            <person name="Unno T."/>
            <person name="Xu L."/>
            <person name="Reese J."/>
            <person name="Gyaneshwar P."/>
            <person name="Denny R."/>
            <person name="Mudge J."/>
            <person name="Bharti A.K."/>
            <person name="Farmer A.D."/>
            <person name="May G.D."/>
            <person name="Woodward J.E."/>
            <person name="Medigue C."/>
            <person name="Vallenet D."/>
            <person name="Lajus A."/>
            <person name="Rouy Z."/>
            <person name="Martinez-Vaz B."/>
            <person name="Tiffin P."/>
            <person name="Young N.D."/>
            <person name="Sadowsky M.J."/>
        </authorList>
    </citation>
    <scope>NUCLEOTIDE SEQUENCE</scope>
    <source>
        <strain evidence="2">M30</strain>
    </source>
</reference>
<accession>A0A6A7ZI86</accession>
<name>A0A6A7ZI86_RHIML</name>
<organism evidence="2">
    <name type="scientific">Rhizobium meliloti</name>
    <name type="common">Ensifer meliloti</name>
    <name type="synonym">Sinorhizobium meliloti</name>
    <dbReference type="NCBI Taxonomy" id="382"/>
    <lineage>
        <taxon>Bacteria</taxon>
        <taxon>Pseudomonadati</taxon>
        <taxon>Pseudomonadota</taxon>
        <taxon>Alphaproteobacteria</taxon>
        <taxon>Hyphomicrobiales</taxon>
        <taxon>Rhizobiaceae</taxon>
        <taxon>Sinorhizobium/Ensifer group</taxon>
        <taxon>Sinorhizobium</taxon>
    </lineage>
</organism>
<comment type="caution">
    <text evidence="2">The sequence shown here is derived from an EMBL/GenBank/DDBJ whole genome shotgun (WGS) entry which is preliminary data.</text>
</comment>
<protein>
    <submittedName>
        <fullName evidence="2">Uncharacterized protein</fullName>
    </submittedName>
</protein>
<feature type="compositionally biased region" description="Basic and acidic residues" evidence="1">
    <location>
        <begin position="98"/>
        <end position="110"/>
    </location>
</feature>
<gene>
    <name evidence="2" type="ORF">GHK45_02195</name>
</gene>
<proteinExistence type="predicted"/>
<feature type="compositionally biased region" description="Basic and acidic residues" evidence="1">
    <location>
        <begin position="76"/>
        <end position="88"/>
    </location>
</feature>
<dbReference type="AlphaFoldDB" id="A0A6A7ZI86"/>
<dbReference type="EMBL" id="WISP01000023">
    <property type="protein sequence ID" value="MQW02686.1"/>
    <property type="molecule type" value="Genomic_DNA"/>
</dbReference>